<dbReference type="InterPro" id="IPR001573">
    <property type="entry name" value="AKAP_WSK"/>
</dbReference>
<evidence type="ECO:0000256" key="2">
    <source>
        <dbReference type="ARBA" id="ARBA00022553"/>
    </source>
</evidence>
<dbReference type="PROSITE" id="PS51893">
    <property type="entry name" value="AKAP_CAM_BD"/>
    <property type="match status" value="2"/>
</dbReference>
<keyword evidence="3" id="KW-0112">Calmodulin-binding</keyword>
<reference evidence="8" key="1">
    <citation type="submission" date="2025-08" db="UniProtKB">
        <authorList>
            <consortium name="Ensembl"/>
        </authorList>
    </citation>
    <scope>IDENTIFICATION</scope>
</reference>
<dbReference type="GO" id="GO:0007165">
    <property type="term" value="P:signal transduction"/>
    <property type="evidence" value="ECO:0007669"/>
    <property type="project" value="TreeGrafter"/>
</dbReference>
<comment type="subcellular location">
    <subcellularLocation>
        <location evidence="1">Membrane</location>
        <topology evidence="1">Lipid-anchor</topology>
    </subcellularLocation>
</comment>
<keyword evidence="9" id="KW-1185">Reference proteome</keyword>
<protein>
    <recommendedName>
        <fullName evidence="7">A kinase-anchoring proteins AKAP-5 and AKAP-12 calmodulin (CaM)-binding domain-containing protein</fullName>
    </recommendedName>
</protein>
<feature type="compositionally biased region" description="Basic and acidic residues" evidence="6">
    <location>
        <begin position="390"/>
        <end position="404"/>
    </location>
</feature>
<organism evidence="8 9">
    <name type="scientific">Periophthalmus magnuspinnatus</name>
    <dbReference type="NCBI Taxonomy" id="409849"/>
    <lineage>
        <taxon>Eukaryota</taxon>
        <taxon>Metazoa</taxon>
        <taxon>Chordata</taxon>
        <taxon>Craniata</taxon>
        <taxon>Vertebrata</taxon>
        <taxon>Euteleostomi</taxon>
        <taxon>Actinopterygii</taxon>
        <taxon>Neopterygii</taxon>
        <taxon>Teleostei</taxon>
        <taxon>Neoteleostei</taxon>
        <taxon>Acanthomorphata</taxon>
        <taxon>Gobiaria</taxon>
        <taxon>Gobiiformes</taxon>
        <taxon>Gobioidei</taxon>
        <taxon>Gobiidae</taxon>
        <taxon>Oxudercinae</taxon>
        <taxon>Periophthalmus</taxon>
    </lineage>
</organism>
<feature type="compositionally biased region" description="Polar residues" evidence="6">
    <location>
        <begin position="288"/>
        <end position="307"/>
    </location>
</feature>
<evidence type="ECO:0000256" key="3">
    <source>
        <dbReference type="ARBA" id="ARBA00022860"/>
    </source>
</evidence>
<feature type="compositionally biased region" description="Basic residues" evidence="6">
    <location>
        <begin position="127"/>
        <end position="137"/>
    </location>
</feature>
<feature type="compositionally biased region" description="Basic and acidic residues" evidence="6">
    <location>
        <begin position="263"/>
        <end position="275"/>
    </location>
</feature>
<dbReference type="PANTHER" id="PTHR23209">
    <property type="entry name" value="A-KINASE ANCHOR PROTEIN 12"/>
    <property type="match status" value="1"/>
</dbReference>
<feature type="domain" description="A kinase-anchoring proteins AKAP-5 and AKAP-12 calmodulin (CaM)-binding" evidence="7">
    <location>
        <begin position="303"/>
        <end position="323"/>
    </location>
</feature>
<keyword evidence="5" id="KW-0449">Lipoprotein</keyword>
<feature type="compositionally biased region" description="Polar residues" evidence="6">
    <location>
        <begin position="1470"/>
        <end position="1481"/>
    </location>
</feature>
<reference evidence="8" key="2">
    <citation type="submission" date="2025-09" db="UniProtKB">
        <authorList>
            <consortium name="Ensembl"/>
        </authorList>
    </citation>
    <scope>IDENTIFICATION</scope>
</reference>
<feature type="region of interest" description="Disordered" evidence="6">
    <location>
        <begin position="1533"/>
        <end position="1560"/>
    </location>
</feature>
<keyword evidence="2" id="KW-0597">Phosphoprotein</keyword>
<feature type="compositionally biased region" description="Basic and acidic residues" evidence="6">
    <location>
        <begin position="319"/>
        <end position="329"/>
    </location>
</feature>
<feature type="compositionally biased region" description="Basic and acidic residues" evidence="6">
    <location>
        <begin position="138"/>
        <end position="153"/>
    </location>
</feature>
<dbReference type="Proteomes" id="UP000261520">
    <property type="component" value="Unplaced"/>
</dbReference>
<feature type="compositionally biased region" description="Basic and acidic residues" evidence="6">
    <location>
        <begin position="66"/>
        <end position="77"/>
    </location>
</feature>
<dbReference type="GO" id="GO:0005737">
    <property type="term" value="C:cytoplasm"/>
    <property type="evidence" value="ECO:0007669"/>
    <property type="project" value="TreeGrafter"/>
</dbReference>
<evidence type="ECO:0000256" key="5">
    <source>
        <dbReference type="ARBA" id="ARBA00023288"/>
    </source>
</evidence>
<feature type="compositionally biased region" description="Acidic residues" evidence="6">
    <location>
        <begin position="984"/>
        <end position="995"/>
    </location>
</feature>
<evidence type="ECO:0000313" key="8">
    <source>
        <dbReference type="Ensembl" id="ENSPMGP00000007517.1"/>
    </source>
</evidence>
<feature type="compositionally biased region" description="Basic residues" evidence="6">
    <location>
        <begin position="308"/>
        <end position="318"/>
    </location>
</feature>
<evidence type="ECO:0000313" key="9">
    <source>
        <dbReference type="Proteomes" id="UP000261520"/>
    </source>
</evidence>
<evidence type="ECO:0000256" key="1">
    <source>
        <dbReference type="ARBA" id="ARBA00004635"/>
    </source>
</evidence>
<feature type="compositionally biased region" description="Polar residues" evidence="6">
    <location>
        <begin position="330"/>
        <end position="343"/>
    </location>
</feature>
<feature type="domain" description="A kinase-anchoring proteins AKAP-5 and AKAP-12 calmodulin (CaM)-binding" evidence="7">
    <location>
        <begin position="186"/>
        <end position="206"/>
    </location>
</feature>
<feature type="compositionally biased region" description="Polar residues" evidence="6">
    <location>
        <begin position="105"/>
        <end position="117"/>
    </location>
</feature>
<dbReference type="InterPro" id="IPR028540">
    <property type="entry name" value="AKAP12"/>
</dbReference>
<feature type="region of interest" description="Disordered" evidence="6">
    <location>
        <begin position="1"/>
        <end position="413"/>
    </location>
</feature>
<dbReference type="GO" id="GO:0005516">
    <property type="term" value="F:calmodulin binding"/>
    <property type="evidence" value="ECO:0007669"/>
    <property type="project" value="UniProtKB-KW"/>
</dbReference>
<feature type="compositionally biased region" description="Polar residues" evidence="6">
    <location>
        <begin position="46"/>
        <end position="65"/>
    </location>
</feature>
<accession>A0A3B3ZS61</accession>
<feature type="compositionally biased region" description="Low complexity" evidence="6">
    <location>
        <begin position="1533"/>
        <end position="1549"/>
    </location>
</feature>
<dbReference type="STRING" id="409849.ENSPMGP00000007517"/>
<dbReference type="GO" id="GO:0010739">
    <property type="term" value="P:positive regulation of protein kinase A signaling"/>
    <property type="evidence" value="ECO:0007669"/>
    <property type="project" value="InterPro"/>
</dbReference>
<proteinExistence type="predicted"/>
<feature type="compositionally biased region" description="Basic and acidic residues" evidence="6">
    <location>
        <begin position="32"/>
        <end position="43"/>
    </location>
</feature>
<feature type="region of interest" description="Disordered" evidence="6">
    <location>
        <begin position="1460"/>
        <end position="1484"/>
    </location>
</feature>
<feature type="region of interest" description="Disordered" evidence="6">
    <location>
        <begin position="976"/>
        <end position="995"/>
    </location>
</feature>
<dbReference type="Ensembl" id="ENSPMGT00000007998.1">
    <property type="protein sequence ID" value="ENSPMGP00000007517.1"/>
    <property type="gene ID" value="ENSPMGG00000006241.1"/>
</dbReference>
<dbReference type="GO" id="GO:0090036">
    <property type="term" value="P:regulation of protein kinase C signaling"/>
    <property type="evidence" value="ECO:0007669"/>
    <property type="project" value="InterPro"/>
</dbReference>
<dbReference type="PANTHER" id="PTHR23209:SF4">
    <property type="entry name" value="A-KINASE ANCHOR PROTEIN 12"/>
    <property type="match status" value="1"/>
</dbReference>
<keyword evidence="4" id="KW-0472">Membrane</keyword>
<evidence type="ECO:0000259" key="7">
    <source>
        <dbReference type="PROSITE" id="PS51893"/>
    </source>
</evidence>
<feature type="compositionally biased region" description="Basic and acidic residues" evidence="6">
    <location>
        <begin position="221"/>
        <end position="247"/>
    </location>
</feature>
<sequence>MGDAQSAQRDGKSEAEAQEQGAVEDGPSGESAHGKAEDKELVDMSKNVTDATLYQQEIVETSSNIEEQKEIECKEVQEDTMQAMEPSDDEDRGKSPSADQDSESEITSSQEKVQSSPFKRLFSGPTFKRRSKRQKGRRSSDSKLSDSGEHIEHQMVATSEKTEQQDAVVEPPSSPHPSTTEPEEELSAWETFKKLMTPKKSLKRASIGSEDVQVQAVAGAEETKPNEGERISDHSTEEGRKRKDSSHSWEAVLCGSGRRRSRKTSDSEDEQKQDGGEVASPNEAGDARTSTPKQADSPSDSESSTWKSFKKLMTPKRKVKDDEESKDIVQSDSEATQEETSFSIKKLLPGRKKRKSGDKQDQLSSDEGDNKEVVSVEEDSETPAVVPLSEFDKSETDEAAKTDMEIQDSDLESEQEQILEIPKTFVQEVQEYQVTPVIPLNQDQDELTEFSKYQPLSDIPEEGNITETVATSLIEDVAKDDTIAEDMVELTSEAITAPEPVDITMADETEELMLSAASHLTESSKTSGNATPVPVEYDVKETEVLLKEVVKTISTATKEDIICSEEPSMERAVSSVTHEMFERHTYEEHVMEIHAQSDTVPTETELQVDQLRDTDVELPVTVLSESLSEFKDAISTEYTSEVSKVEFESAKVEIDEVHPTQLKRAVKQESIDDSDYMIESLSEVPESVDIASDKNAVEDVLPDECHESELEAVRTESTELMSEEKLEMDNLVAEQSDIQEDAQLITSVPELPKDEVDSVVEIDKEEVEHEALVESAQINETGQVDQPEAEEIIDVLLLESAPDLHTEVSKEPSNEQTVEELQEVTETHVEAEIVVEDDFEIVYKQDVENTQESALENQNLPEDVTEEVAVQEEESMPMADPEMKEEMIENIATEPTEQGVIGENEQDVIEDQISEIIVEADKEEVFITGATTEPESREQTDDVVPEIKVSQVEDATNELLEEISEEEIIDQLVPSTDGGIMEQNNEEVSTEADQQDAIDELEDKPLPKADADEGDDKVEVLETIESLHEMVPEEGANLSNGLVIVSSTEECETISQLDYTLDVNGDHSEDKPSEAQTIQVDHSREVTEDLKALTVVHVSSINEESGIAQVLEDTDNIEESSEIFVSTTEEPLHEAHVGEIEVSTEGRFEEEIPCAVTEVAEVERAALQEESTATLQQVTATMPDLMIQKNIEDSEKIAEETSIPCVDNAEVLDVPKNEVQFTEVEQAGIQGEKEEEIVLPEITNVDVQHTLVAQQATCTFKDVASHEPDVSIEKTTTIHEAIFSTVVSEQEEKEAIETTTPLEVNTITQVAQKSTDVVLMHVPGLEFEDNHQVQVQVVNIDIQSAETRVDTALEIGVQEDKEVVDSCFETVERVDSFSAISNIEEEMMSEEDQVAIQEVVQHVKELAPESEEQPEDKKLQIDLVDGKLSEDQKMIESHDEKADVAAKRDSVMTTKEQVLTKMDDDDKDQQPSAQKQVSAPDNTAVAVPQNTGVISSVGNIDAPSSLSLEFKLNIQFGPSRGPTLPSPLTHFTAEQSISSSPQSPEAAPPVDRNKPAKTTEMSEVGVQVVEEKNKQENELQRSQIVMAEAGVQAAETTEEPEMRETLKNEELMDVGIQYAEIEELNKKTIGDITAIEITQNKTALMDVSTQSTEISEQNEEVKTEETADADDQPVLTDVGTQSIHQEEIAENVKTTVEDISTIQITRTVQPEQDIEEKGVVLTELVVLQDSEDQSKQTEDEDENQEVWMDAEEGIDDQEQITTVPLCEIEESFESQPDYFQETKTDFEQSLENIKKIALKCDIDSEGEDFAVALEDPQIETAIATVEWD</sequence>
<dbReference type="GO" id="GO:0016020">
    <property type="term" value="C:membrane"/>
    <property type="evidence" value="ECO:0007669"/>
    <property type="project" value="UniProtKB-SubCell"/>
</dbReference>
<dbReference type="GO" id="GO:0051018">
    <property type="term" value="F:protein kinase A binding"/>
    <property type="evidence" value="ECO:0007669"/>
    <property type="project" value="InterPro"/>
</dbReference>
<evidence type="ECO:0000256" key="4">
    <source>
        <dbReference type="ARBA" id="ARBA00023136"/>
    </source>
</evidence>
<evidence type="ECO:0000256" key="6">
    <source>
        <dbReference type="SAM" id="MobiDB-lite"/>
    </source>
</evidence>
<name>A0A3B3ZS61_9GOBI</name>